<dbReference type="InterPro" id="IPR038534">
    <property type="entry name" value="Rtr1/RPAP2_sf"/>
</dbReference>
<dbReference type="AlphaFoldDB" id="A0A9P6W8G2"/>
<name>A0A9P6W8G2_MAUEX</name>
<dbReference type="PROSITE" id="PS51479">
    <property type="entry name" value="ZF_RTR1"/>
    <property type="match status" value="1"/>
</dbReference>
<comment type="similarity">
    <text evidence="1">Belongs to the RPAP2 family.</text>
</comment>
<evidence type="ECO:0000313" key="3">
    <source>
        <dbReference type="EMBL" id="KAG0667092.1"/>
    </source>
</evidence>
<keyword evidence="4" id="KW-1185">Reference proteome</keyword>
<gene>
    <name evidence="3" type="ORF">C6P45_005505</name>
</gene>
<dbReference type="Gene3D" id="1.25.40.820">
    <property type="match status" value="1"/>
</dbReference>
<comment type="caution">
    <text evidence="3">The sequence shown here is derived from an EMBL/GenBank/DDBJ whole genome shotgun (WGS) entry which is preliminary data.</text>
</comment>
<dbReference type="OrthoDB" id="2590500at2759"/>
<accession>A0A9P6W8G2</accession>
<dbReference type="InterPro" id="IPR007308">
    <property type="entry name" value="Rtr1/RPAP2_dom"/>
</dbReference>
<sequence length="137" mass="16215">MLISTIMSQLIQSYCIDSRTFKCILAILNILDYETLLRERYINHRCGYPLCSKIITNNSCTNNLSYYCDDYHFDCSQFVLTQMGQYPRCNVEQWKRLLTQGEDNPARLILFDELLQDKVVERDIDSLTTDMNIFRLM</sequence>
<evidence type="ECO:0000259" key="2">
    <source>
        <dbReference type="PROSITE" id="PS51479"/>
    </source>
</evidence>
<organism evidence="3 4">
    <name type="scientific">Maudiozyma exigua</name>
    <name type="common">Yeast</name>
    <name type="synonym">Kazachstania exigua</name>
    <dbReference type="NCBI Taxonomy" id="34358"/>
    <lineage>
        <taxon>Eukaryota</taxon>
        <taxon>Fungi</taxon>
        <taxon>Dikarya</taxon>
        <taxon>Ascomycota</taxon>
        <taxon>Saccharomycotina</taxon>
        <taxon>Saccharomycetes</taxon>
        <taxon>Saccharomycetales</taxon>
        <taxon>Saccharomycetaceae</taxon>
        <taxon>Maudiozyma</taxon>
    </lineage>
</organism>
<dbReference type="Proteomes" id="UP000750334">
    <property type="component" value="Unassembled WGS sequence"/>
</dbReference>
<proteinExistence type="inferred from homology"/>
<reference evidence="3 4" key="1">
    <citation type="submission" date="2020-11" db="EMBL/GenBank/DDBJ databases">
        <title>Kefir isolates.</title>
        <authorList>
            <person name="Marcisauskas S."/>
            <person name="Kim Y."/>
            <person name="Blasche S."/>
        </authorList>
    </citation>
    <scope>NUCLEOTIDE SEQUENCE [LARGE SCALE GENOMIC DNA]</scope>
    <source>
        <strain evidence="3 4">OG2</strain>
    </source>
</reference>
<dbReference type="EMBL" id="PUHR01000099">
    <property type="protein sequence ID" value="KAG0667092.1"/>
    <property type="molecule type" value="Genomic_DNA"/>
</dbReference>
<evidence type="ECO:0000256" key="1">
    <source>
        <dbReference type="PROSITE-ProRule" id="PRU00812"/>
    </source>
</evidence>
<feature type="domain" description="RTR1-type" evidence="2">
    <location>
        <begin position="23"/>
        <end position="92"/>
    </location>
</feature>
<evidence type="ECO:0000313" key="4">
    <source>
        <dbReference type="Proteomes" id="UP000750334"/>
    </source>
</evidence>
<protein>
    <recommendedName>
        <fullName evidence="2">RTR1-type domain-containing protein</fullName>
    </recommendedName>
</protein>